<protein>
    <recommendedName>
        <fullName evidence="2">Nitroreductase domain-containing protein</fullName>
    </recommendedName>
</protein>
<organism evidence="1">
    <name type="scientific">marine sediment metagenome</name>
    <dbReference type="NCBI Taxonomy" id="412755"/>
    <lineage>
        <taxon>unclassified sequences</taxon>
        <taxon>metagenomes</taxon>
        <taxon>ecological metagenomes</taxon>
    </lineage>
</organism>
<reference evidence="1" key="1">
    <citation type="journal article" date="2014" name="Front. Microbiol.">
        <title>High frequency of phylogenetically diverse reductive dehalogenase-homologous genes in deep subseafloor sedimentary metagenomes.</title>
        <authorList>
            <person name="Kawai M."/>
            <person name="Futagami T."/>
            <person name="Toyoda A."/>
            <person name="Takaki Y."/>
            <person name="Nishi S."/>
            <person name="Hori S."/>
            <person name="Arai W."/>
            <person name="Tsubouchi T."/>
            <person name="Morono Y."/>
            <person name="Uchiyama I."/>
            <person name="Ito T."/>
            <person name="Fujiyama A."/>
            <person name="Inagaki F."/>
            <person name="Takami H."/>
        </authorList>
    </citation>
    <scope>NUCLEOTIDE SEQUENCE</scope>
    <source>
        <strain evidence="1">Expedition CK06-06</strain>
    </source>
</reference>
<accession>X1CQX3</accession>
<dbReference type="GO" id="GO:0016491">
    <property type="term" value="F:oxidoreductase activity"/>
    <property type="evidence" value="ECO:0007669"/>
    <property type="project" value="InterPro"/>
</dbReference>
<feature type="non-terminal residue" evidence="1">
    <location>
        <position position="1"/>
    </location>
</feature>
<evidence type="ECO:0008006" key="2">
    <source>
        <dbReference type="Google" id="ProtNLM"/>
    </source>
</evidence>
<dbReference type="SUPFAM" id="SSF55469">
    <property type="entry name" value="FMN-dependent nitroreductase-like"/>
    <property type="match status" value="1"/>
</dbReference>
<dbReference type="EMBL" id="BART01036363">
    <property type="protein sequence ID" value="GAH10222.1"/>
    <property type="molecule type" value="Genomic_DNA"/>
</dbReference>
<sequence>IPNKFRVIGITPLGYAKKEYEPTPRKNLEKIMHYEKYKGKK</sequence>
<comment type="caution">
    <text evidence="1">The sequence shown here is derived from an EMBL/GenBank/DDBJ whole genome shotgun (WGS) entry which is preliminary data.</text>
</comment>
<dbReference type="InterPro" id="IPR000415">
    <property type="entry name" value="Nitroreductase-like"/>
</dbReference>
<dbReference type="Gene3D" id="3.40.109.10">
    <property type="entry name" value="NADH Oxidase"/>
    <property type="match status" value="1"/>
</dbReference>
<evidence type="ECO:0000313" key="1">
    <source>
        <dbReference type="EMBL" id="GAH10222.1"/>
    </source>
</evidence>
<gene>
    <name evidence="1" type="ORF">S01H4_61359</name>
</gene>
<name>X1CQX3_9ZZZZ</name>
<dbReference type="AlphaFoldDB" id="X1CQX3"/>
<proteinExistence type="predicted"/>